<protein>
    <submittedName>
        <fullName evidence="2">Uncharacterized protein</fullName>
    </submittedName>
</protein>
<dbReference type="Gene3D" id="3.10.450.50">
    <property type="match status" value="1"/>
</dbReference>
<dbReference type="SUPFAM" id="SSF54427">
    <property type="entry name" value="NTF2-like"/>
    <property type="match status" value="1"/>
</dbReference>
<dbReference type="PATRIC" id="fig|1496.1373.peg.3389"/>
<dbReference type="EMBL" id="LK933371">
    <property type="protein sequence ID" value="CDT72537.1"/>
    <property type="molecule type" value="Genomic_DNA"/>
</dbReference>
<evidence type="ECO:0000313" key="6">
    <source>
        <dbReference type="Proteomes" id="UP000372533"/>
    </source>
</evidence>
<dbReference type="EMBL" id="CAADAN010000005">
    <property type="protein sequence ID" value="VFD31939.1"/>
    <property type="molecule type" value="Genomic_DNA"/>
</dbReference>
<proteinExistence type="predicted"/>
<dbReference type="InterPro" id="IPR032710">
    <property type="entry name" value="NTF2-like_dom_sf"/>
</dbReference>
<evidence type="ECO:0000313" key="3">
    <source>
        <dbReference type="EMBL" id="CDT72537.1"/>
    </source>
</evidence>
<evidence type="ECO:0000313" key="7">
    <source>
        <dbReference type="Proteomes" id="UP000411588"/>
    </source>
</evidence>
<evidence type="ECO:0000313" key="5">
    <source>
        <dbReference type="EMBL" id="VHY05823.1"/>
    </source>
</evidence>
<dbReference type="Proteomes" id="UP000411588">
    <property type="component" value="Unassembled WGS sequence"/>
</dbReference>
<dbReference type="EMBL" id="LK932474">
    <property type="protein sequence ID" value="CDS83808.1"/>
    <property type="molecule type" value="Genomic_DNA"/>
</dbReference>
<evidence type="ECO:0000313" key="4">
    <source>
        <dbReference type="EMBL" id="VFD31939.1"/>
    </source>
</evidence>
<evidence type="ECO:0000313" key="1">
    <source>
        <dbReference type="EMBL" id="CDS83808.1"/>
    </source>
</evidence>
<dbReference type="EMBL" id="LK932358">
    <property type="protein sequence ID" value="CDS83909.1"/>
    <property type="molecule type" value="Genomic_DNA"/>
</dbReference>
<accession>A0A068ZYV1</accession>
<name>A0A068ZYV1_CLODI</name>
<sequence>MDVYSFWNDTLAQDAVKIRKYFHEDAYINWHDTNEHFTLEEFIIANCEYPDKWNGKVERVLEFGNLVITVTHVYAINKPLSFHVVSFISLKDDKIISIDEYWGEDDDVPQWRLDKHIGKPIK</sequence>
<dbReference type="EMBL" id="CAAJVP010000007">
    <property type="protein sequence ID" value="VHY05823.1"/>
    <property type="molecule type" value="Genomic_DNA"/>
</dbReference>
<dbReference type="RefSeq" id="WP_009888421.1">
    <property type="nucleotide sequence ID" value="NZ_BBYB01000015.1"/>
</dbReference>
<evidence type="ECO:0000313" key="2">
    <source>
        <dbReference type="EMBL" id="CDS83909.1"/>
    </source>
</evidence>
<reference evidence="5 6" key="2">
    <citation type="submission" date="2019-04" db="EMBL/GenBank/DDBJ databases">
        <authorList>
            <consortium name="Pathogen Informatics"/>
        </authorList>
    </citation>
    <scope>NUCLEOTIDE SEQUENCE [LARGE SCALE GENOMIC DNA]</scope>
    <source>
        <strain evidence="7">clo34</strain>
        <strain evidence="4">Clo34</strain>
        <strain evidence="6">tl291</strain>
        <strain evidence="5">Tl291</strain>
    </source>
</reference>
<dbReference type="Proteomes" id="UP000372533">
    <property type="component" value="Unassembled WGS sequence"/>
</dbReference>
<organism evidence="2">
    <name type="scientific">Clostridioides difficile</name>
    <name type="common">Peptoclostridium difficile</name>
    <dbReference type="NCBI Taxonomy" id="1496"/>
    <lineage>
        <taxon>Bacteria</taxon>
        <taxon>Bacillati</taxon>
        <taxon>Bacillota</taxon>
        <taxon>Clostridia</taxon>
        <taxon>Peptostreptococcales</taxon>
        <taxon>Peptostreptococcaceae</taxon>
        <taxon>Clostridioides</taxon>
    </lineage>
</organism>
<dbReference type="AlphaFoldDB" id="A0A068ZYV1"/>
<reference evidence="2" key="1">
    <citation type="submission" date="2014-07" db="EMBL/GenBank/DDBJ databases">
        <authorList>
            <person name="Monot Marc"/>
        </authorList>
    </citation>
    <scope>NUCLEOTIDE SEQUENCE</scope>
    <source>
        <strain evidence="3">7032989</strain>
        <strain evidence="2">7032994</strain>
    </source>
</reference>
<gene>
    <name evidence="3" type="ORF">BN1095_670009</name>
    <name evidence="1" type="ORF">BN1096_240002</name>
    <name evidence="2" type="ORF">BN1097_230002</name>
    <name evidence="5" type="ORF">SAMEA1402366_01770</name>
    <name evidence="4" type="ORF">SAMEA1402399_01871</name>
</gene>